<keyword evidence="6 10" id="KW-0269">Exonuclease</keyword>
<dbReference type="GO" id="GO:0005524">
    <property type="term" value="F:ATP binding"/>
    <property type="evidence" value="ECO:0007669"/>
    <property type="project" value="UniProtKB-UniRule"/>
</dbReference>
<dbReference type="AlphaFoldDB" id="A0A7W8D832"/>
<organism evidence="12 13">
    <name type="scientific">Chiayiivirga flava</name>
    <dbReference type="NCBI Taxonomy" id="659595"/>
    <lineage>
        <taxon>Bacteria</taxon>
        <taxon>Pseudomonadati</taxon>
        <taxon>Pseudomonadota</taxon>
        <taxon>Gammaproteobacteria</taxon>
        <taxon>Lysobacterales</taxon>
        <taxon>Lysobacteraceae</taxon>
        <taxon>Chiayiivirga</taxon>
    </lineage>
</organism>
<dbReference type="GO" id="GO:0000724">
    <property type="term" value="P:double-strand break repair via homologous recombination"/>
    <property type="evidence" value="ECO:0007669"/>
    <property type="project" value="UniProtKB-UniRule"/>
</dbReference>
<dbReference type="InterPro" id="IPR041500">
    <property type="entry name" value="RecC_C"/>
</dbReference>
<dbReference type="InterPro" id="IPR027417">
    <property type="entry name" value="P-loop_NTPase"/>
</dbReference>
<dbReference type="PIRSF" id="PIRSF000980">
    <property type="entry name" value="RecC"/>
    <property type="match status" value="1"/>
</dbReference>
<accession>A0A7W8D832</accession>
<evidence type="ECO:0000256" key="10">
    <source>
        <dbReference type="HAMAP-Rule" id="MF_01486"/>
    </source>
</evidence>
<dbReference type="InterPro" id="IPR013986">
    <property type="entry name" value="DExx_box_DNA_helicase_dom_sf"/>
</dbReference>
<evidence type="ECO:0000256" key="8">
    <source>
        <dbReference type="ARBA" id="ARBA00023125"/>
    </source>
</evidence>
<dbReference type="SUPFAM" id="SSF52540">
    <property type="entry name" value="P-loop containing nucleoside triphosphate hydrolases"/>
    <property type="match status" value="2"/>
</dbReference>
<keyword evidence="1 10" id="KW-0540">Nuclease</keyword>
<evidence type="ECO:0000313" key="12">
    <source>
        <dbReference type="EMBL" id="MBB5207963.1"/>
    </source>
</evidence>
<evidence type="ECO:0000259" key="11">
    <source>
        <dbReference type="Pfam" id="PF17946"/>
    </source>
</evidence>
<keyword evidence="13" id="KW-1185">Reference proteome</keyword>
<protein>
    <recommendedName>
        <fullName evidence="10">RecBCD enzyme subunit RecC</fullName>
    </recommendedName>
    <alternativeName>
        <fullName evidence="10">Exonuclease V subunit RecC</fullName>
        <shortName evidence="10">ExoV subunit RecC</shortName>
    </alternativeName>
    <alternativeName>
        <fullName evidence="10">Helicase/nuclease RecBCD subunit RecC</fullName>
    </alternativeName>
</protein>
<evidence type="ECO:0000313" key="13">
    <source>
        <dbReference type="Proteomes" id="UP000521199"/>
    </source>
</evidence>
<sequence length="1079" mass="119552">MPAAPDFRLYHGNDLEVLAGVLAAELARIDVSCDPLAPDTILIPQPSMRRWLQATLAREHGVAANLRFLTPGEFVRDALAANLGGDDAASADAAHLRWRLWSSLRDRSVRQQRALEPLRPLLERERPERAAWTLAGDLAAAFEKYQAWRRDWLHDWDRGAAPGDWQATLWRHATRGLAHRGARLTDYLARFGEDGDAAPVGLASRLFAFCCQNVSPDVLRVIASQARAGTLHFFFVSPVERWWGDLQTARERLRAQPDAGFSGDDEHPLLRANGVAGRDFVRLLFSYDVAHPTWEQAIYVPPDPATRTGLLHRMQRDLLARRAPVPADLASDRSLQFHRCHTRLREVQVLHDQLRVLLDADPTLQPRDIAVLTPDIDRYAPYVHAVFGATQGERGHVPYALADGSAIAAHPLVDTFLRALALPEARFGVGEVLALLAQPAVAARFELDGGELEALVDWLHAAGARWALDARHRVAHGAPEEPAYTWAWALDRILLGHAGGDDAMLEGIAPWPELEGGAIATLDAALQALRTLARLQRELAQPADAARWEARIARLLDDLFEPNPSDAATRRALETLRATLQRFGEETRTAQVDDAIAPDVVRAWFDAALREDQTRQPFLSGGVNVARMVPMRLIPFRVVCLIGMDDDVFPRRDPAGGLNRIAHALRTPAHRLGDRSIRDDDRLLFLQLFAAATDTFYLSWLGADPRSGEARPPSVVVAELLEQAAHTAGRDADALMVSHPLQPFAPEAFGAGDARRTSYLAQWRVATDVPRVAAALPAFATVLPPPPPETAVQHRVVLHDLLNPARAWLERRLGLRLRTLSEDAADDEPFDRNDGLHRHAVRDAVFAELLRDDALDVDALRARLLAQARIAPGRAGRHEVALAWQELRPLLARWRAPQRGAMRARDFEIDLGGTRLHGRLDAVFDSGLHQWSLSEPHGRTQLRLGLDALVWSALGETAPVHRLIAKEGSRRCAAIAPHAARSVLDGLLALRRQALQEALPWGPRAGYAFVQRLRERQCSDEEAFEHARTVWDQVERHDPWIALALRGRDPFAPGNTREAEAFRSISVTVFGALLQADAA</sequence>
<evidence type="ECO:0000256" key="4">
    <source>
        <dbReference type="ARBA" id="ARBA00022801"/>
    </source>
</evidence>
<dbReference type="GO" id="GO:0003678">
    <property type="term" value="F:DNA helicase activity"/>
    <property type="evidence" value="ECO:0007669"/>
    <property type="project" value="UniProtKB-UniRule"/>
</dbReference>
<keyword evidence="2 10" id="KW-0547">Nucleotide-binding</keyword>
<dbReference type="Gene3D" id="3.40.50.300">
    <property type="entry name" value="P-loop containing nucleotide triphosphate hydrolases"/>
    <property type="match status" value="2"/>
</dbReference>
<evidence type="ECO:0000256" key="3">
    <source>
        <dbReference type="ARBA" id="ARBA00022763"/>
    </source>
</evidence>
<dbReference type="PANTHER" id="PTHR30591:SF1">
    <property type="entry name" value="RECBCD ENZYME SUBUNIT RECC"/>
    <property type="match status" value="1"/>
</dbReference>
<comment type="function">
    <text evidence="10">A helicase/nuclease that prepares dsDNA breaks (DSB) for recombinational DNA repair. Binds to DSBs and unwinds DNA via a highly rapid and processive ATP-dependent bidirectional helicase activity. Unwinds dsDNA until it encounters a Chi (crossover hotspot instigator) sequence from the 3' direction. Cuts ssDNA a few nucleotides 3' to the Chi site. The properties and activities of the enzyme are changed at Chi. The Chi-altered holoenzyme produces a long 3'-ssDNA overhang and facilitates RecA-binding to the ssDNA for homologous DNA recombination and repair. Holoenzyme degrades any linearized DNA that is unable to undergo homologous recombination. In the holoenzyme this subunit recognizes the wild-type Chi sequence, and when added to isolated RecB increases its ATP-dependent helicase processivity.</text>
</comment>
<proteinExistence type="inferred from homology"/>
<evidence type="ECO:0000256" key="7">
    <source>
        <dbReference type="ARBA" id="ARBA00022840"/>
    </source>
</evidence>
<comment type="subunit">
    <text evidence="10">Heterotrimer of RecB, RecC and RecD. All subunits contribute to DNA-binding.</text>
</comment>
<feature type="domain" description="RecC C-terminal" evidence="11">
    <location>
        <begin position="801"/>
        <end position="1012"/>
    </location>
</feature>
<comment type="miscellaneous">
    <text evidence="10">In the RecBCD complex, RecB has a slow 3'-5' helicase, an exonuclease activity and loads RecA onto ssDNA, RecD has a fast 5'-3' helicase activity, while RecC stimulates the ATPase and processivity of the RecB helicase and contributes to recognition of the Chi site.</text>
</comment>
<dbReference type="HAMAP" id="MF_01486">
    <property type="entry name" value="RecC"/>
    <property type="match status" value="1"/>
</dbReference>
<keyword evidence="7 10" id="KW-0067">ATP-binding</keyword>
<reference evidence="12 13" key="1">
    <citation type="submission" date="2020-08" db="EMBL/GenBank/DDBJ databases">
        <title>Genomic Encyclopedia of Type Strains, Phase IV (KMG-IV): sequencing the most valuable type-strain genomes for metagenomic binning, comparative biology and taxonomic classification.</title>
        <authorList>
            <person name="Goeker M."/>
        </authorList>
    </citation>
    <scope>NUCLEOTIDE SEQUENCE [LARGE SCALE GENOMIC DNA]</scope>
    <source>
        <strain evidence="12 13">DSM 24163</strain>
    </source>
</reference>
<gene>
    <name evidence="10" type="primary">recC</name>
    <name evidence="12" type="ORF">HNQ52_001492</name>
</gene>
<dbReference type="GO" id="GO:0008854">
    <property type="term" value="F:exodeoxyribonuclease V activity"/>
    <property type="evidence" value="ECO:0007669"/>
    <property type="project" value="InterPro"/>
</dbReference>
<evidence type="ECO:0000256" key="9">
    <source>
        <dbReference type="ARBA" id="ARBA00023204"/>
    </source>
</evidence>
<dbReference type="InterPro" id="IPR011335">
    <property type="entry name" value="Restrct_endonuc-II-like"/>
</dbReference>
<dbReference type="GO" id="GO:0003677">
    <property type="term" value="F:DNA binding"/>
    <property type="evidence" value="ECO:0007669"/>
    <property type="project" value="UniProtKB-UniRule"/>
</dbReference>
<dbReference type="Gene3D" id="1.10.10.160">
    <property type="match status" value="1"/>
</dbReference>
<keyword evidence="8 10" id="KW-0238">DNA-binding</keyword>
<evidence type="ECO:0000256" key="6">
    <source>
        <dbReference type="ARBA" id="ARBA00022839"/>
    </source>
</evidence>
<dbReference type="InterPro" id="IPR006697">
    <property type="entry name" value="RecC"/>
</dbReference>
<dbReference type="PANTHER" id="PTHR30591">
    <property type="entry name" value="RECBCD ENZYME SUBUNIT RECC"/>
    <property type="match status" value="1"/>
</dbReference>
<comment type="caution">
    <text evidence="12">The sequence shown here is derived from an EMBL/GenBank/DDBJ whole genome shotgun (WGS) entry which is preliminary data.</text>
</comment>
<evidence type="ECO:0000256" key="1">
    <source>
        <dbReference type="ARBA" id="ARBA00022722"/>
    </source>
</evidence>
<evidence type="ECO:0000256" key="2">
    <source>
        <dbReference type="ARBA" id="ARBA00022741"/>
    </source>
</evidence>
<dbReference type="GO" id="GO:0009338">
    <property type="term" value="C:exodeoxyribonuclease V complex"/>
    <property type="evidence" value="ECO:0007669"/>
    <property type="project" value="InterPro"/>
</dbReference>
<name>A0A7W8D832_9GAMM</name>
<dbReference type="EMBL" id="JACHHP010000002">
    <property type="protein sequence ID" value="MBB5207963.1"/>
    <property type="molecule type" value="Genomic_DNA"/>
</dbReference>
<keyword evidence="5 10" id="KW-0347">Helicase</keyword>
<dbReference type="Gene3D" id="3.40.50.10930">
    <property type="match status" value="1"/>
</dbReference>
<dbReference type="Proteomes" id="UP000521199">
    <property type="component" value="Unassembled WGS sequence"/>
</dbReference>
<dbReference type="Pfam" id="PF17946">
    <property type="entry name" value="RecC_C"/>
    <property type="match status" value="1"/>
</dbReference>
<comment type="similarity">
    <text evidence="10">Belongs to the RecC family.</text>
</comment>
<dbReference type="RefSeq" id="WP_183960471.1">
    <property type="nucleotide sequence ID" value="NZ_JACHHP010000002.1"/>
</dbReference>
<dbReference type="SUPFAM" id="SSF52980">
    <property type="entry name" value="Restriction endonuclease-like"/>
    <property type="match status" value="1"/>
</dbReference>
<keyword evidence="3 10" id="KW-0227">DNA damage</keyword>
<keyword evidence="4 10" id="KW-0378">Hydrolase</keyword>
<dbReference type="NCBIfam" id="TIGR01450">
    <property type="entry name" value="recC"/>
    <property type="match status" value="1"/>
</dbReference>
<evidence type="ECO:0000256" key="5">
    <source>
        <dbReference type="ARBA" id="ARBA00022806"/>
    </source>
</evidence>
<keyword evidence="9 10" id="KW-0234">DNA repair</keyword>
<dbReference type="Pfam" id="PF04257">
    <property type="entry name" value="Exonuc_V_gamma"/>
    <property type="match status" value="1"/>
</dbReference>